<dbReference type="Pfam" id="PF00117">
    <property type="entry name" value="GATase"/>
    <property type="match status" value="1"/>
</dbReference>
<dbReference type="PANTHER" id="PTHR42695:SF5">
    <property type="entry name" value="GLUTAMINE AMIDOTRANSFERASE YLR126C-RELATED"/>
    <property type="match status" value="1"/>
</dbReference>
<protein>
    <submittedName>
        <fullName evidence="2">Type 1 glutamine amidotransferase</fullName>
    </submittedName>
</protein>
<accession>A0ABV7RX35</accession>
<dbReference type="SUPFAM" id="SSF52317">
    <property type="entry name" value="Class I glutamine amidotransferase-like"/>
    <property type="match status" value="1"/>
</dbReference>
<keyword evidence="2" id="KW-0315">Glutamine amidotransferase</keyword>
<keyword evidence="3" id="KW-1185">Reference proteome</keyword>
<dbReference type="EMBL" id="JBHRXE010000008">
    <property type="protein sequence ID" value="MFC3568455.1"/>
    <property type="molecule type" value="Genomic_DNA"/>
</dbReference>
<evidence type="ECO:0000313" key="2">
    <source>
        <dbReference type="EMBL" id="MFC3568455.1"/>
    </source>
</evidence>
<dbReference type="InterPro" id="IPR017926">
    <property type="entry name" value="GATASE"/>
</dbReference>
<dbReference type="PANTHER" id="PTHR42695">
    <property type="entry name" value="GLUTAMINE AMIDOTRANSFERASE YLR126C-RELATED"/>
    <property type="match status" value="1"/>
</dbReference>
<dbReference type="CDD" id="cd01741">
    <property type="entry name" value="GATase1_1"/>
    <property type="match status" value="1"/>
</dbReference>
<comment type="caution">
    <text evidence="2">The sequence shown here is derived from an EMBL/GenBank/DDBJ whole genome shotgun (WGS) entry which is preliminary data.</text>
</comment>
<dbReference type="RefSeq" id="WP_379027854.1">
    <property type="nucleotide sequence ID" value="NZ_JBHRXE010000008.1"/>
</dbReference>
<dbReference type="InterPro" id="IPR044992">
    <property type="entry name" value="ChyE-like"/>
</dbReference>
<feature type="domain" description="Glutamine amidotransferase" evidence="1">
    <location>
        <begin position="73"/>
        <end position="175"/>
    </location>
</feature>
<gene>
    <name evidence="2" type="ORF">ACFOMP_03190</name>
</gene>
<dbReference type="InterPro" id="IPR029062">
    <property type="entry name" value="Class_I_gatase-like"/>
</dbReference>
<dbReference type="Gene3D" id="3.40.50.880">
    <property type="match status" value="1"/>
</dbReference>
<name>A0ABV7RX35_9RHOB</name>
<evidence type="ECO:0000259" key="1">
    <source>
        <dbReference type="Pfam" id="PF00117"/>
    </source>
</evidence>
<evidence type="ECO:0000313" key="3">
    <source>
        <dbReference type="Proteomes" id="UP001595596"/>
    </source>
</evidence>
<proteinExistence type="predicted"/>
<sequence length="236" mass="25778">MRIGILKCGQSPELLRGELGDYDTMFERLLAGRGFDFTSYHVENMEFPGSVHEADGWLLTGSRHGAYEAHAFIPPLEDFIRKAYAAHVPMVGICFGHQIIAQALGGKVAKHPGGWAVGPQDYDFSGEPVTLNAWHQDQVAERPADAEVVASNAFCENAALVYDTRAFTVQAHPEFEDAFIQGLIDHRARGVVPEDLQQQAQARLGGPLQSGSIADRIEAFFKAPRVFAAQMKQGAA</sequence>
<dbReference type="Proteomes" id="UP001595596">
    <property type="component" value="Unassembled WGS sequence"/>
</dbReference>
<reference evidence="3" key="1">
    <citation type="journal article" date="2019" name="Int. J. Syst. Evol. Microbiol.">
        <title>The Global Catalogue of Microorganisms (GCM) 10K type strain sequencing project: providing services to taxonomists for standard genome sequencing and annotation.</title>
        <authorList>
            <consortium name="The Broad Institute Genomics Platform"/>
            <consortium name="The Broad Institute Genome Sequencing Center for Infectious Disease"/>
            <person name="Wu L."/>
            <person name="Ma J."/>
        </authorList>
    </citation>
    <scope>NUCLEOTIDE SEQUENCE [LARGE SCALE GENOMIC DNA]</scope>
    <source>
        <strain evidence="3">VKM B-3226</strain>
    </source>
</reference>
<organism evidence="2 3">
    <name type="scientific">Paracoccus simplex</name>
    <dbReference type="NCBI Taxonomy" id="2086346"/>
    <lineage>
        <taxon>Bacteria</taxon>
        <taxon>Pseudomonadati</taxon>
        <taxon>Pseudomonadota</taxon>
        <taxon>Alphaproteobacteria</taxon>
        <taxon>Rhodobacterales</taxon>
        <taxon>Paracoccaceae</taxon>
        <taxon>Paracoccus</taxon>
    </lineage>
</organism>
<dbReference type="PROSITE" id="PS51273">
    <property type="entry name" value="GATASE_TYPE_1"/>
    <property type="match status" value="1"/>
</dbReference>